<comment type="caution">
    <text evidence="2">The sequence shown here is derived from an EMBL/GenBank/DDBJ whole genome shotgun (WGS) entry which is preliminary data.</text>
</comment>
<proteinExistence type="predicted"/>
<sequence length="111" mass="13375">MKVYFWLFLLLSTYNFLWLDIKSFKDLINPIITVIGLLGIYGYVYKKNIFHKIFWKGFFVFDIIYTGVIVISDSRKKFKLVPSEGEILFPVLMIFILLLIYFRTLYKYAFK</sequence>
<feature type="transmembrane region" description="Helical" evidence="1">
    <location>
        <begin position="53"/>
        <end position="72"/>
    </location>
</feature>
<keyword evidence="1" id="KW-1133">Transmembrane helix</keyword>
<evidence type="ECO:0008006" key="4">
    <source>
        <dbReference type="Google" id="ProtNLM"/>
    </source>
</evidence>
<evidence type="ECO:0000313" key="3">
    <source>
        <dbReference type="Proteomes" id="UP001549097"/>
    </source>
</evidence>
<accession>A0ABV2LHU2</accession>
<evidence type="ECO:0000313" key="2">
    <source>
        <dbReference type="EMBL" id="MET3728157.1"/>
    </source>
</evidence>
<keyword evidence="1" id="KW-0812">Transmembrane</keyword>
<evidence type="ECO:0000256" key="1">
    <source>
        <dbReference type="SAM" id="Phobius"/>
    </source>
</evidence>
<feature type="transmembrane region" description="Helical" evidence="1">
    <location>
        <begin position="27"/>
        <end position="44"/>
    </location>
</feature>
<feature type="transmembrane region" description="Helical" evidence="1">
    <location>
        <begin position="87"/>
        <end position="106"/>
    </location>
</feature>
<keyword evidence="1" id="KW-0472">Membrane</keyword>
<organism evidence="2 3">
    <name type="scientific">Fictibacillus halophilus</name>
    <dbReference type="NCBI Taxonomy" id="1610490"/>
    <lineage>
        <taxon>Bacteria</taxon>
        <taxon>Bacillati</taxon>
        <taxon>Bacillota</taxon>
        <taxon>Bacilli</taxon>
        <taxon>Bacillales</taxon>
        <taxon>Fictibacillaceae</taxon>
        <taxon>Fictibacillus</taxon>
    </lineage>
</organism>
<reference evidence="2 3" key="1">
    <citation type="submission" date="2024-06" db="EMBL/GenBank/DDBJ databases">
        <title>Genomic Encyclopedia of Type Strains, Phase IV (KMG-IV): sequencing the most valuable type-strain genomes for metagenomic binning, comparative biology and taxonomic classification.</title>
        <authorList>
            <person name="Goeker M."/>
        </authorList>
    </citation>
    <scope>NUCLEOTIDE SEQUENCE [LARGE SCALE GENOMIC DNA]</scope>
    <source>
        <strain evidence="2 3">DSM 100124</strain>
    </source>
</reference>
<gene>
    <name evidence="2" type="ORF">ABID52_001738</name>
</gene>
<dbReference type="EMBL" id="JBEPMP010000001">
    <property type="protein sequence ID" value="MET3728157.1"/>
    <property type="molecule type" value="Genomic_DNA"/>
</dbReference>
<protein>
    <recommendedName>
        <fullName evidence="4">Lycopene cyclase domain-containing protein</fullName>
    </recommendedName>
</protein>
<name>A0ABV2LHU2_9BACL</name>
<dbReference type="Proteomes" id="UP001549097">
    <property type="component" value="Unassembled WGS sequence"/>
</dbReference>
<keyword evidence="3" id="KW-1185">Reference proteome</keyword>